<feature type="binding site" evidence="13 15">
    <location>
        <position position="202"/>
    </location>
    <ligand>
        <name>ATP</name>
        <dbReference type="ChEBI" id="CHEBI:30616"/>
    </ligand>
</feature>
<keyword evidence="10 13" id="KW-0418">Kinase</keyword>
<evidence type="ECO:0000256" key="16">
    <source>
        <dbReference type="RuleBase" id="RU000532"/>
    </source>
</evidence>
<dbReference type="GO" id="GO:0004618">
    <property type="term" value="F:phosphoglycerate kinase activity"/>
    <property type="evidence" value="ECO:0007669"/>
    <property type="project" value="UniProtKB-UniRule"/>
</dbReference>
<feature type="binding site" evidence="14">
    <location>
        <position position="118"/>
    </location>
    <ligand>
        <name>(2R)-3-phosphoglycerate</name>
        <dbReference type="ChEBI" id="CHEBI:58272"/>
    </ligand>
</feature>
<comment type="catalytic activity">
    <reaction evidence="1 13 16">
        <text>(2R)-3-phosphoglycerate + ATP = (2R)-3-phospho-glyceroyl phosphate + ADP</text>
        <dbReference type="Rhea" id="RHEA:14801"/>
        <dbReference type="ChEBI" id="CHEBI:30616"/>
        <dbReference type="ChEBI" id="CHEBI:57604"/>
        <dbReference type="ChEBI" id="CHEBI:58272"/>
        <dbReference type="ChEBI" id="CHEBI:456216"/>
        <dbReference type="EC" id="2.7.2.3"/>
    </reaction>
</comment>
<dbReference type="InterPro" id="IPR036043">
    <property type="entry name" value="Phosphoglycerate_kinase_sf"/>
</dbReference>
<dbReference type="FunFam" id="3.40.50.1260:FF:000031">
    <property type="entry name" value="Phosphoglycerate kinase 1"/>
    <property type="match status" value="1"/>
</dbReference>
<feature type="binding site" evidence="13 15">
    <location>
        <position position="324"/>
    </location>
    <ligand>
        <name>ATP</name>
        <dbReference type="ChEBI" id="CHEBI:30616"/>
    </ligand>
</feature>
<dbReference type="Gene3D" id="3.40.50.1260">
    <property type="entry name" value="Phosphoglycerate kinase, N-terminal domain"/>
    <property type="match status" value="2"/>
</dbReference>
<dbReference type="InterPro" id="IPR015824">
    <property type="entry name" value="Phosphoglycerate_kinase_N"/>
</dbReference>
<keyword evidence="7 13" id="KW-0963">Cytoplasm</keyword>
<evidence type="ECO:0000256" key="6">
    <source>
        <dbReference type="ARBA" id="ARBA00016471"/>
    </source>
</evidence>
<feature type="binding site" evidence="13 14">
    <location>
        <begin position="59"/>
        <end position="62"/>
    </location>
    <ligand>
        <name>substrate</name>
    </ligand>
</feature>
<dbReference type="Pfam" id="PF00162">
    <property type="entry name" value="PGK"/>
    <property type="match status" value="1"/>
</dbReference>
<evidence type="ECO:0000256" key="2">
    <source>
        <dbReference type="ARBA" id="ARBA00004838"/>
    </source>
</evidence>
<dbReference type="PANTHER" id="PTHR11406:SF23">
    <property type="entry name" value="PHOSPHOGLYCERATE KINASE 1, CHLOROPLASTIC-RELATED"/>
    <property type="match status" value="1"/>
</dbReference>
<dbReference type="InterPro" id="IPR015911">
    <property type="entry name" value="Phosphoglycerate_kinase_CS"/>
</dbReference>
<dbReference type="AlphaFoldDB" id="A0A937XCA3"/>
<evidence type="ECO:0000256" key="5">
    <source>
        <dbReference type="ARBA" id="ARBA00013061"/>
    </source>
</evidence>
<feature type="binding site" evidence="13">
    <location>
        <position position="293"/>
    </location>
    <ligand>
        <name>ATP</name>
        <dbReference type="ChEBI" id="CHEBI:30616"/>
    </ligand>
</feature>
<proteinExistence type="inferred from homology"/>
<evidence type="ECO:0000256" key="12">
    <source>
        <dbReference type="ARBA" id="ARBA00023152"/>
    </source>
</evidence>
<dbReference type="PROSITE" id="PS00111">
    <property type="entry name" value="PGLYCERATE_KINASE"/>
    <property type="match status" value="1"/>
</dbReference>
<evidence type="ECO:0000256" key="10">
    <source>
        <dbReference type="ARBA" id="ARBA00022777"/>
    </source>
</evidence>
<comment type="subcellular location">
    <subcellularLocation>
        <location evidence="13">Cytoplasm</location>
    </subcellularLocation>
</comment>
<feature type="binding site" evidence="13">
    <location>
        <position position="118"/>
    </location>
    <ligand>
        <name>substrate</name>
    </ligand>
</feature>
<feature type="binding site" evidence="13">
    <location>
        <position position="36"/>
    </location>
    <ligand>
        <name>substrate</name>
    </ligand>
</feature>
<dbReference type="GO" id="GO:0006094">
    <property type="term" value="P:gluconeogenesis"/>
    <property type="evidence" value="ECO:0007669"/>
    <property type="project" value="TreeGrafter"/>
</dbReference>
<keyword evidence="12 13" id="KW-0324">Glycolysis</keyword>
<comment type="caution">
    <text evidence="17">The sequence shown here is derived from an EMBL/GenBank/DDBJ whole genome shotgun (WGS) entry which is preliminary data.</text>
</comment>
<evidence type="ECO:0000256" key="13">
    <source>
        <dbReference type="HAMAP-Rule" id="MF_00145"/>
    </source>
</evidence>
<evidence type="ECO:0000256" key="15">
    <source>
        <dbReference type="PIRSR" id="PIRSR000724-2"/>
    </source>
</evidence>
<dbReference type="EC" id="2.7.2.3" evidence="5 13"/>
<dbReference type="PRINTS" id="PR00477">
    <property type="entry name" value="PHGLYCKINASE"/>
</dbReference>
<dbReference type="PIRSF" id="PIRSF000724">
    <property type="entry name" value="Pgk"/>
    <property type="match status" value="1"/>
</dbReference>
<dbReference type="GO" id="GO:0006096">
    <property type="term" value="P:glycolytic process"/>
    <property type="evidence" value="ECO:0007669"/>
    <property type="project" value="UniProtKB-UniRule"/>
</dbReference>
<keyword evidence="11 13" id="KW-0067">ATP-binding</keyword>
<keyword evidence="8 13" id="KW-0808">Transferase</keyword>
<dbReference type="PANTHER" id="PTHR11406">
    <property type="entry name" value="PHOSPHOGLYCERATE KINASE"/>
    <property type="match status" value="1"/>
</dbReference>
<comment type="subunit">
    <text evidence="4 13">Monomer.</text>
</comment>
<evidence type="ECO:0000256" key="1">
    <source>
        <dbReference type="ARBA" id="ARBA00000642"/>
    </source>
</evidence>
<evidence type="ECO:0000313" key="17">
    <source>
        <dbReference type="EMBL" id="MBM3317816.1"/>
    </source>
</evidence>
<evidence type="ECO:0000256" key="8">
    <source>
        <dbReference type="ARBA" id="ARBA00022679"/>
    </source>
</evidence>
<dbReference type="GO" id="GO:0005829">
    <property type="term" value="C:cytosol"/>
    <property type="evidence" value="ECO:0007669"/>
    <property type="project" value="TreeGrafter"/>
</dbReference>
<dbReference type="Proteomes" id="UP000748308">
    <property type="component" value="Unassembled WGS sequence"/>
</dbReference>
<gene>
    <name evidence="13" type="primary">pgk</name>
    <name evidence="17" type="ORF">FJY75_08170</name>
</gene>
<reference evidence="17" key="1">
    <citation type="submission" date="2019-03" db="EMBL/GenBank/DDBJ databases">
        <title>Lake Tanganyika Metagenome-Assembled Genomes (MAGs).</title>
        <authorList>
            <person name="Tran P."/>
        </authorList>
    </citation>
    <scope>NUCLEOTIDE SEQUENCE</scope>
    <source>
        <strain evidence="17">M_DeepCast_400m_m2_100</strain>
    </source>
</reference>
<evidence type="ECO:0000256" key="4">
    <source>
        <dbReference type="ARBA" id="ARBA00011245"/>
    </source>
</evidence>
<dbReference type="GO" id="GO:0005524">
    <property type="term" value="F:ATP binding"/>
    <property type="evidence" value="ECO:0007669"/>
    <property type="project" value="UniProtKB-KW"/>
</dbReference>
<dbReference type="InterPro" id="IPR001576">
    <property type="entry name" value="Phosphoglycerate_kinase"/>
</dbReference>
<sequence length="396" mass="41009">MQARALGSVAVKGRRVLVRVDFNVPLEGGRVADDTRIRAALPTIERLRAEGAVVILMSHLGRPKGERRAEWSLAPVAEWLGGLLGRPVPLAPDCVGPVVESLAAALGPGDLLLLENLRFHKGETENDPSFAAALAALGEVYVNDAFGTAHRAHASTAGVPGLMKEKAAGLLMERELEFLGGLLGTPARPFLALLGGAKVSGKIEVIESLLPRVDGLLIGGAMMFTFWRAQGLRTGRSLVEEEHVETARRILGRAAELGKTLLLPVDCVAAGDPAAGAPGRVADGETLESGEAGVDIGPRTRELFRERLAGGQTLFWNGPMGIFEQPAYAAGTLAMAEALAEAGASGATTVVGGGDSVAAVQRMGLADRMSHVSTGGGAALEFLEGRVLPGVAALAP</sequence>
<accession>A0A937XCA3</accession>
<dbReference type="GO" id="GO:0043531">
    <property type="term" value="F:ADP binding"/>
    <property type="evidence" value="ECO:0007669"/>
    <property type="project" value="TreeGrafter"/>
</dbReference>
<dbReference type="SUPFAM" id="SSF53748">
    <property type="entry name" value="Phosphoglycerate kinase"/>
    <property type="match status" value="1"/>
</dbReference>
<evidence type="ECO:0000313" key="18">
    <source>
        <dbReference type="Proteomes" id="UP000748308"/>
    </source>
</evidence>
<evidence type="ECO:0000256" key="11">
    <source>
        <dbReference type="ARBA" id="ARBA00022840"/>
    </source>
</evidence>
<feature type="binding site" evidence="13 15">
    <location>
        <begin position="353"/>
        <end position="356"/>
    </location>
    <ligand>
        <name>ATP</name>
        <dbReference type="ChEBI" id="CHEBI:30616"/>
    </ligand>
</feature>
<feature type="binding site" evidence="13">
    <location>
        <position position="151"/>
    </location>
    <ligand>
        <name>substrate</name>
    </ligand>
</feature>
<protein>
    <recommendedName>
        <fullName evidence="6 13">Phosphoglycerate kinase</fullName>
        <ecNumber evidence="5 13">2.7.2.3</ecNumber>
    </recommendedName>
</protein>
<evidence type="ECO:0000256" key="7">
    <source>
        <dbReference type="ARBA" id="ARBA00022490"/>
    </source>
</evidence>
<evidence type="ECO:0000256" key="9">
    <source>
        <dbReference type="ARBA" id="ARBA00022741"/>
    </source>
</evidence>
<evidence type="ECO:0000256" key="14">
    <source>
        <dbReference type="PIRSR" id="PIRSR000724-1"/>
    </source>
</evidence>
<comment type="pathway">
    <text evidence="2 13">Carbohydrate degradation; glycolysis; pyruvate from D-glyceraldehyde 3-phosphate: step 2/5.</text>
</comment>
<dbReference type="EMBL" id="VGIY01000193">
    <property type="protein sequence ID" value="MBM3317816.1"/>
    <property type="molecule type" value="Genomic_DNA"/>
</dbReference>
<feature type="binding site" evidence="13 14">
    <location>
        <begin position="21"/>
        <end position="23"/>
    </location>
    <ligand>
        <name>substrate</name>
    </ligand>
</feature>
<comment type="similarity">
    <text evidence="3 13 16">Belongs to the phosphoglycerate kinase family.</text>
</comment>
<feature type="binding site" evidence="14">
    <location>
        <position position="36"/>
    </location>
    <ligand>
        <name>(2R)-3-phosphoglycerate</name>
        <dbReference type="ChEBI" id="CHEBI:58272"/>
    </ligand>
</feature>
<evidence type="ECO:0000256" key="3">
    <source>
        <dbReference type="ARBA" id="ARBA00008982"/>
    </source>
</evidence>
<dbReference type="HAMAP" id="MF_00145">
    <property type="entry name" value="Phosphoglyc_kinase"/>
    <property type="match status" value="1"/>
</dbReference>
<feature type="binding site" evidence="14">
    <location>
        <position position="151"/>
    </location>
    <ligand>
        <name>(2R)-3-phosphoglycerate</name>
        <dbReference type="ChEBI" id="CHEBI:58272"/>
    </ligand>
</feature>
<dbReference type="FunFam" id="3.40.50.1260:FF:000006">
    <property type="entry name" value="Phosphoglycerate kinase"/>
    <property type="match status" value="1"/>
</dbReference>
<organism evidence="17 18">
    <name type="scientific">Eiseniibacteriota bacterium</name>
    <dbReference type="NCBI Taxonomy" id="2212470"/>
    <lineage>
        <taxon>Bacteria</taxon>
        <taxon>Candidatus Eiseniibacteriota</taxon>
    </lineage>
</organism>
<name>A0A937XCA3_UNCEI</name>
<keyword evidence="9 13" id="KW-0547">Nucleotide-binding</keyword>